<dbReference type="EMBL" id="GBRH01235997">
    <property type="protein sequence ID" value="JAD61898.1"/>
    <property type="molecule type" value="Transcribed_RNA"/>
</dbReference>
<reference evidence="2" key="1">
    <citation type="submission" date="2014-09" db="EMBL/GenBank/DDBJ databases">
        <authorList>
            <person name="Magalhaes I.L.F."/>
            <person name="Oliveira U."/>
            <person name="Santos F.R."/>
            <person name="Vidigal T.H.D.A."/>
            <person name="Brescovit A.D."/>
            <person name="Santos A.J."/>
        </authorList>
    </citation>
    <scope>NUCLEOTIDE SEQUENCE</scope>
    <source>
        <tissue evidence="2">Shoot tissue taken approximately 20 cm above the soil surface</tissue>
    </source>
</reference>
<feature type="region of interest" description="Disordered" evidence="1">
    <location>
        <begin position="52"/>
        <end position="74"/>
    </location>
</feature>
<name>A0A0A9BIB3_ARUDO</name>
<evidence type="ECO:0000313" key="2">
    <source>
        <dbReference type="EMBL" id="JAD61898.1"/>
    </source>
</evidence>
<dbReference type="AlphaFoldDB" id="A0A0A9BIB3"/>
<accession>A0A0A9BIB3</accession>
<feature type="compositionally biased region" description="Basic and acidic residues" evidence="1">
    <location>
        <begin position="61"/>
        <end position="74"/>
    </location>
</feature>
<feature type="compositionally biased region" description="Polar residues" evidence="1">
    <location>
        <begin position="23"/>
        <end position="33"/>
    </location>
</feature>
<protein>
    <submittedName>
        <fullName evidence="2">Uncharacterized protein</fullName>
    </submittedName>
</protein>
<reference evidence="2" key="2">
    <citation type="journal article" date="2015" name="Data Brief">
        <title>Shoot transcriptome of the giant reed, Arundo donax.</title>
        <authorList>
            <person name="Barrero R.A."/>
            <person name="Guerrero F.D."/>
            <person name="Moolhuijzen P."/>
            <person name="Goolsby J.A."/>
            <person name="Tidwell J."/>
            <person name="Bellgard S.E."/>
            <person name="Bellgard M.I."/>
        </authorList>
    </citation>
    <scope>NUCLEOTIDE SEQUENCE</scope>
    <source>
        <tissue evidence="2">Shoot tissue taken approximately 20 cm above the soil surface</tissue>
    </source>
</reference>
<organism evidence="2">
    <name type="scientific">Arundo donax</name>
    <name type="common">Giant reed</name>
    <name type="synonym">Donax arundinaceus</name>
    <dbReference type="NCBI Taxonomy" id="35708"/>
    <lineage>
        <taxon>Eukaryota</taxon>
        <taxon>Viridiplantae</taxon>
        <taxon>Streptophyta</taxon>
        <taxon>Embryophyta</taxon>
        <taxon>Tracheophyta</taxon>
        <taxon>Spermatophyta</taxon>
        <taxon>Magnoliopsida</taxon>
        <taxon>Liliopsida</taxon>
        <taxon>Poales</taxon>
        <taxon>Poaceae</taxon>
        <taxon>PACMAD clade</taxon>
        <taxon>Arundinoideae</taxon>
        <taxon>Arundineae</taxon>
        <taxon>Arundo</taxon>
    </lineage>
</organism>
<evidence type="ECO:0000256" key="1">
    <source>
        <dbReference type="SAM" id="MobiDB-lite"/>
    </source>
</evidence>
<sequence>MNRTLVVDDWTTQNHGHKIKSAQGPQQPSATQFSIPKGWHTASIVKKRNKIGPACKVNSGDPKEKDTVCSKDNS</sequence>
<feature type="region of interest" description="Disordered" evidence="1">
    <location>
        <begin position="14"/>
        <end position="33"/>
    </location>
</feature>
<proteinExistence type="predicted"/>